<evidence type="ECO:0000256" key="6">
    <source>
        <dbReference type="ARBA" id="ARBA00023137"/>
    </source>
</evidence>
<keyword evidence="4" id="KW-0418">Kinase</keyword>
<keyword evidence="6" id="KW-0829">Tyrosine-protein kinase</keyword>
<comment type="subcellular location">
    <subcellularLocation>
        <location evidence="1">Membrane</location>
        <topology evidence="1">Single-pass membrane protein</topology>
    </subcellularLocation>
</comment>
<feature type="domain" description="Protein kinase" evidence="10">
    <location>
        <begin position="583"/>
        <end position="851"/>
    </location>
</feature>
<sequence length="1804" mass="201295">MDQSLVTYRAQNIRTNAVGNYLTSTLRVLHEYQFNCSSTITSLILGIDVRPDNYTLFPSVQVFRRAGNSNNYNLVTERTIYYSTSNVSTSGVFEYPLNPPIPVMSGDLLAVSQPDQGLSIVRLYYIDNVPGVSFRSRQETFGESSFNLNNLPTTTNQLILVYPVTDGYCVNSANSINASFISENALRIHRSQMFQNQRQYLYLDMFFLCNGSVTKWIFGAENQTNNQNALAEFQIWRQQSSSYNKVSFSSITFNNITMIGTNLYEFIPQTPLQFQKGDIFGVYIPSPSSSRLVFYEQIQSGPLNRFRAGGALSTITGSLESVANNYPLIAAEINISTTTVISSGTVSVSNIIGTASVSGFVSVSRSVLVSGSVSVSVNPSNDVTQAPSGSSVGAIVATVVILLLFIPSITAIIIIAIVIFIKRKNKKKELSNGQRDVATFSKDQLIPDEKFSTLDNLENPLYGGSVGNFKSHSEAENQYEMNNSGEYFEPEASVYMEPTPLAQPYAELKASTAHPKIAQFKAHSKSFANSLKEPELSRTGTMGITDNAFFTETEEYWQPGSDCELIYKQFTSYKFREILHSQIVITDHLGSGQFGSVSKGVWESPTGPVDVAIKTLKNSSVEQDKVKFLQEAAIMGQFHHPNIVKLHGMVTVGEPLMIVLELIPHGDMRQYLHTLQPQRGELVASTVPGLLLSFCRQIASGMEYLSKKGFVHRDLAARNILIAKQGLCKIADFGMSRDLEDENYYVAHASRIPVKWTAPEALNYRRYSSASDVWSYGVVMYEIWSLGHKPYDKITNQQCISLINSGFRLPPPPGCLRSIYEMMIQCWHPDTGGRPTFADLSNNMRLSLSFFLLMFIFISQSNVIWGQECTKRFLEFPVVQLLGQEIGNNPPKGGKMDDKLKVLQEYQFNYSSTNITSLILGIDIREATGDRSLFPSVQLFRRNGNNNNQYPLVADSKRTIYYSTSNFSTSGVFEYPLNPPIPVMSGDLLAVSQPPHEESIIRVYYISGITANSQEFDYDDTHVNLNKSPITNELILVYPVTDGYCVNSANSINASIIRENALKLLKSKRSKNDRQYLYPDIVFSCNGSLTKWIYGGINRGNNPPNRLPELQIWRQLGPNNYNKIGSSLVNANTMIGTNLYEFIPQTPLQFQEGDIFGAYYPHEKESSINLYEQERFGPQNLRIDSNYPLTTITQALMPDNYNFPLVTVIISKATQSSVLTAITTNILTNYVTSSSSGIIQSTSTRLSSRSHVGSSTSSNVLFVSFTRSSLLTGFTTLSHSIPSKTNFHFTSSSSINHSISIINPSSSNTTSPSSTSIALLAVIVTVVLILFILVVVSIFIIIMLKRKNKVTQLSSNEGIKDENNSFPPIDNPVYQDTDKRKEVSSFHYETDCSFYAEAVIPEPNYEEPKFLKPAHQPNYEWGSIVPNMSQRDNTNTSRRIYAELEPSQYYNVGHEYDSTVMANNSFFVESVSFWLPGSDCSSIYEQLSRNKFRELTPGQIKVGDRLGSGQFGSVSKGVWESPTGPVDVAIKTLNNNTSEDEKVKFLQEAAIMGQFHHPNIVKLHGMVTVGEPMMIVLELIPHGDMRQYLHTLQPQPGELVASTVPGLLLSFCRQIASGMEYLSKKGFVHRDLAARNILIADKEVCKISDFGMSRDLQNEDYYLSSGGQIPIKWTAPEALHYKKYSSASDVWSYGVLLYEIWSLGHKPFHDITNQEAIRKIESGVRLSPPSGCPREVYKIMMQCWHPERDHRPTFAILVTSFCQSDSSLISLSPIDTQCHPQAGILGAPLEAGQDMFTDLQSMYL</sequence>
<feature type="transmembrane region" description="Helical" evidence="9">
    <location>
        <begin position="1317"/>
        <end position="1344"/>
    </location>
</feature>
<evidence type="ECO:0000256" key="5">
    <source>
        <dbReference type="ARBA" id="ARBA00022840"/>
    </source>
</evidence>
<keyword evidence="9" id="KW-0472">Membrane</keyword>
<feature type="transmembrane region" description="Helical" evidence="9">
    <location>
        <begin position="394"/>
        <end position="421"/>
    </location>
</feature>
<keyword evidence="3 8" id="KW-0547">Nucleotide-binding</keyword>
<dbReference type="EnsemblMetazoa" id="Aqu2.1.38578_001">
    <property type="protein sequence ID" value="Aqu2.1.38578_001"/>
    <property type="gene ID" value="Aqu2.1.38578"/>
</dbReference>
<organism evidence="11">
    <name type="scientific">Amphimedon queenslandica</name>
    <name type="common">Sponge</name>
    <dbReference type="NCBI Taxonomy" id="400682"/>
    <lineage>
        <taxon>Eukaryota</taxon>
        <taxon>Metazoa</taxon>
        <taxon>Porifera</taxon>
        <taxon>Demospongiae</taxon>
        <taxon>Heteroscleromorpha</taxon>
        <taxon>Haplosclerida</taxon>
        <taxon>Niphatidae</taxon>
        <taxon>Amphimedon</taxon>
    </lineage>
</organism>
<proteinExistence type="predicted"/>
<name>A0A1X7VF02_AMPQE</name>
<accession>A0A1X7VF02</accession>
<dbReference type="PANTHER" id="PTHR24416">
    <property type="entry name" value="TYROSINE-PROTEIN KINASE RECEPTOR"/>
    <property type="match status" value="1"/>
</dbReference>
<dbReference type="GO" id="GO:0005886">
    <property type="term" value="C:plasma membrane"/>
    <property type="evidence" value="ECO:0007669"/>
    <property type="project" value="TreeGrafter"/>
</dbReference>
<dbReference type="Gene3D" id="1.10.510.10">
    <property type="entry name" value="Transferase(Phosphotransferase) domain 1"/>
    <property type="match status" value="2"/>
</dbReference>
<dbReference type="PANTHER" id="PTHR24416:SF631">
    <property type="entry name" value="SERINE_THREONINE_TYROSINE KINASE 1"/>
    <property type="match status" value="1"/>
</dbReference>
<dbReference type="PROSITE" id="PS00107">
    <property type="entry name" value="PROTEIN_KINASE_ATP"/>
    <property type="match status" value="2"/>
</dbReference>
<evidence type="ECO:0000256" key="7">
    <source>
        <dbReference type="ARBA" id="ARBA00051243"/>
    </source>
</evidence>
<dbReference type="OrthoDB" id="10261027at2759"/>
<dbReference type="InParanoid" id="A0A1X7VF02"/>
<evidence type="ECO:0000256" key="1">
    <source>
        <dbReference type="ARBA" id="ARBA00004167"/>
    </source>
</evidence>
<dbReference type="STRING" id="400682.A0A1X7VF02"/>
<evidence type="ECO:0000256" key="2">
    <source>
        <dbReference type="ARBA" id="ARBA00022679"/>
    </source>
</evidence>
<feature type="domain" description="Protein kinase" evidence="10">
    <location>
        <begin position="1500"/>
        <end position="1768"/>
    </location>
</feature>
<dbReference type="InterPro" id="IPR000719">
    <property type="entry name" value="Prot_kinase_dom"/>
</dbReference>
<dbReference type="SMART" id="SM00219">
    <property type="entry name" value="TyrKc"/>
    <property type="match status" value="2"/>
</dbReference>
<keyword evidence="9" id="KW-1133">Transmembrane helix</keyword>
<dbReference type="PRINTS" id="PR00109">
    <property type="entry name" value="TYRKINASE"/>
</dbReference>
<dbReference type="PROSITE" id="PS00109">
    <property type="entry name" value="PROTEIN_KINASE_TYR"/>
    <property type="match status" value="2"/>
</dbReference>
<protein>
    <recommendedName>
        <fullName evidence="10">Protein kinase domain-containing protein</fullName>
    </recommendedName>
</protein>
<dbReference type="Gene3D" id="3.30.200.20">
    <property type="entry name" value="Phosphorylase Kinase, domain 1"/>
    <property type="match status" value="1"/>
</dbReference>
<reference evidence="11" key="1">
    <citation type="submission" date="2017-05" db="UniProtKB">
        <authorList>
            <consortium name="EnsemblMetazoa"/>
        </authorList>
    </citation>
    <scope>IDENTIFICATION</scope>
</reference>
<feature type="binding site" evidence="8">
    <location>
        <position position="1531"/>
    </location>
    <ligand>
        <name>ATP</name>
        <dbReference type="ChEBI" id="CHEBI:30616"/>
    </ligand>
</feature>
<evidence type="ECO:0000256" key="8">
    <source>
        <dbReference type="PROSITE-ProRule" id="PRU10141"/>
    </source>
</evidence>
<dbReference type="InterPro" id="IPR017441">
    <property type="entry name" value="Protein_kinase_ATP_BS"/>
</dbReference>
<keyword evidence="9" id="KW-0812">Transmembrane</keyword>
<evidence type="ECO:0000256" key="4">
    <source>
        <dbReference type="ARBA" id="ARBA00022777"/>
    </source>
</evidence>
<dbReference type="GO" id="GO:0005524">
    <property type="term" value="F:ATP binding"/>
    <property type="evidence" value="ECO:0007669"/>
    <property type="project" value="UniProtKB-UniRule"/>
</dbReference>
<evidence type="ECO:0000256" key="9">
    <source>
        <dbReference type="SAM" id="Phobius"/>
    </source>
</evidence>
<dbReference type="GO" id="GO:0004714">
    <property type="term" value="F:transmembrane receptor protein tyrosine kinase activity"/>
    <property type="evidence" value="ECO:0007669"/>
    <property type="project" value="UniProtKB-EC"/>
</dbReference>
<dbReference type="SUPFAM" id="SSF56112">
    <property type="entry name" value="Protein kinase-like (PK-like)"/>
    <property type="match status" value="2"/>
</dbReference>
<dbReference type="InterPro" id="IPR020635">
    <property type="entry name" value="Tyr_kinase_cat_dom"/>
</dbReference>
<dbReference type="PROSITE" id="PS50011">
    <property type="entry name" value="PROTEIN_KINASE_DOM"/>
    <property type="match status" value="2"/>
</dbReference>
<feature type="transmembrane region" description="Helical" evidence="9">
    <location>
        <begin position="846"/>
        <end position="865"/>
    </location>
</feature>
<keyword evidence="5 8" id="KW-0067">ATP-binding</keyword>
<dbReference type="InterPro" id="IPR001245">
    <property type="entry name" value="Ser-Thr/Tyr_kinase_cat_dom"/>
</dbReference>
<dbReference type="FunFam" id="1.10.510.10:FF:000554">
    <property type="entry name" value="Predicted protein"/>
    <property type="match status" value="2"/>
</dbReference>
<dbReference type="InterPro" id="IPR011009">
    <property type="entry name" value="Kinase-like_dom_sf"/>
</dbReference>
<evidence type="ECO:0000313" key="11">
    <source>
        <dbReference type="EnsemblMetazoa" id="Aqu2.1.38578_001"/>
    </source>
</evidence>
<dbReference type="eggNOG" id="KOG0196">
    <property type="taxonomic scope" value="Eukaryota"/>
</dbReference>
<evidence type="ECO:0000256" key="3">
    <source>
        <dbReference type="ARBA" id="ARBA00022741"/>
    </source>
</evidence>
<dbReference type="Pfam" id="PF07714">
    <property type="entry name" value="PK_Tyr_Ser-Thr"/>
    <property type="match status" value="2"/>
</dbReference>
<dbReference type="GO" id="GO:0043235">
    <property type="term" value="C:receptor complex"/>
    <property type="evidence" value="ECO:0007669"/>
    <property type="project" value="TreeGrafter"/>
</dbReference>
<dbReference type="GO" id="GO:0007169">
    <property type="term" value="P:cell surface receptor protein tyrosine kinase signaling pathway"/>
    <property type="evidence" value="ECO:0007669"/>
    <property type="project" value="TreeGrafter"/>
</dbReference>
<dbReference type="CDD" id="cd00192">
    <property type="entry name" value="PTKc"/>
    <property type="match status" value="2"/>
</dbReference>
<comment type="catalytic activity">
    <reaction evidence="7">
        <text>L-tyrosyl-[protein] + ATP = O-phospho-L-tyrosyl-[protein] + ADP + H(+)</text>
        <dbReference type="Rhea" id="RHEA:10596"/>
        <dbReference type="Rhea" id="RHEA-COMP:10136"/>
        <dbReference type="Rhea" id="RHEA-COMP:20101"/>
        <dbReference type="ChEBI" id="CHEBI:15378"/>
        <dbReference type="ChEBI" id="CHEBI:30616"/>
        <dbReference type="ChEBI" id="CHEBI:46858"/>
        <dbReference type="ChEBI" id="CHEBI:61978"/>
        <dbReference type="ChEBI" id="CHEBI:456216"/>
        <dbReference type="EC" id="2.7.10.1"/>
    </reaction>
</comment>
<evidence type="ECO:0000259" key="10">
    <source>
        <dbReference type="PROSITE" id="PS50011"/>
    </source>
</evidence>
<feature type="binding site" evidence="8">
    <location>
        <position position="614"/>
    </location>
    <ligand>
        <name>ATP</name>
        <dbReference type="ChEBI" id="CHEBI:30616"/>
    </ligand>
</feature>
<dbReference type="InterPro" id="IPR050122">
    <property type="entry name" value="RTK"/>
</dbReference>
<dbReference type="InterPro" id="IPR008266">
    <property type="entry name" value="Tyr_kinase_AS"/>
</dbReference>
<keyword evidence="2" id="KW-0808">Transferase</keyword>